<dbReference type="AlphaFoldDB" id="A0A7W3J7K3"/>
<evidence type="ECO:0000313" key="8">
    <source>
        <dbReference type="EMBL" id="MBA8807768.1"/>
    </source>
</evidence>
<proteinExistence type="predicted"/>
<keyword evidence="2 6" id="KW-0812">Transmembrane</keyword>
<dbReference type="GO" id="GO:0016020">
    <property type="term" value="C:membrane"/>
    <property type="evidence" value="ECO:0007669"/>
    <property type="project" value="UniProtKB-SubCell"/>
</dbReference>
<feature type="transmembrane region" description="Helical" evidence="6">
    <location>
        <begin position="21"/>
        <end position="42"/>
    </location>
</feature>
<feature type="compositionally biased region" description="Pro residues" evidence="5">
    <location>
        <begin position="435"/>
        <end position="446"/>
    </location>
</feature>
<keyword evidence="3 6" id="KW-1133">Transmembrane helix</keyword>
<dbReference type="PROSITE" id="PS50801">
    <property type="entry name" value="STAS"/>
    <property type="match status" value="1"/>
</dbReference>
<dbReference type="EMBL" id="JACGWV010000001">
    <property type="protein sequence ID" value="MBA8807768.1"/>
    <property type="molecule type" value="Genomic_DNA"/>
</dbReference>
<dbReference type="RefSeq" id="WP_312876971.1">
    <property type="nucleotide sequence ID" value="NZ_BAAATF010000006.1"/>
</dbReference>
<comment type="subcellular location">
    <subcellularLocation>
        <location evidence="1">Membrane</location>
        <topology evidence="1">Multi-pass membrane protein</topology>
    </subcellularLocation>
</comment>
<sequence length="573" mass="58171">MNLTSATPRWLGPSLRGYRRTWLRADVVAGLAAGVVVVPQAMAYATIAGLPVSVGLYTCIVPVLLYALLGGSHTLSVSTTSTIAVLTASALAGAGTASDDLLGAAFTLTALVGVCLLVMRLLRLGSLVEQISPATLTGVKAGVGLTVAVTQLPALLGLTVPDRDAGFFGKLADVVGALPTTQALTAIFSVLAVATLLVLRRVAPRVPAALFVVVASVLLVVLTDVEDRGLALIEPVPAGLPDLSPPLWDAIPGLLPAALAIAVMAFLETVLVARAQRQRSEPTVDSDQELLAVGVAALGGGLTQCLPPAGGFSQSAVNLGAGARTQVAGLTTAALAVLVALFLAPVLSDLPTATLGALVLVAVVGLVSPAEYMRLFRIDRTEFWVALATTAIGLTAGLLPAVGAGVVLTLFLVLRTVSRSAVRPLYAAPDGGWTPTPPESPPPSPPAGGDAAPAGVLLLHLDHSIFTGNARPTQDDVLAAALGHRPTPHALVLEGTAVLRATIPLLDALEALDADLSREGTTLLLAAFPPDVRRQAAASRWWAGAERDGRVVPTVDAAVAAAVAAASAREATP</sequence>
<dbReference type="InterPro" id="IPR002645">
    <property type="entry name" value="STAS_dom"/>
</dbReference>
<dbReference type="InterPro" id="IPR001902">
    <property type="entry name" value="SLC26A/SulP_fam"/>
</dbReference>
<reference evidence="8 9" key="1">
    <citation type="submission" date="2020-07" db="EMBL/GenBank/DDBJ databases">
        <title>Sequencing the genomes of 1000 actinobacteria strains.</title>
        <authorList>
            <person name="Klenk H.-P."/>
        </authorList>
    </citation>
    <scope>NUCLEOTIDE SEQUENCE [LARGE SCALE GENOMIC DNA]</scope>
    <source>
        <strain evidence="8 9">DSM 44121</strain>
    </source>
</reference>
<feature type="transmembrane region" description="Helical" evidence="6">
    <location>
        <begin position="353"/>
        <end position="372"/>
    </location>
</feature>
<evidence type="ECO:0000259" key="7">
    <source>
        <dbReference type="PROSITE" id="PS50801"/>
    </source>
</evidence>
<feature type="transmembrane region" description="Helical" evidence="6">
    <location>
        <begin position="134"/>
        <end position="156"/>
    </location>
</feature>
<dbReference type="Proteomes" id="UP000540568">
    <property type="component" value="Unassembled WGS sequence"/>
</dbReference>
<gene>
    <name evidence="8" type="ORF">FHX71_001710</name>
</gene>
<dbReference type="Pfam" id="PF00916">
    <property type="entry name" value="Sulfate_transp"/>
    <property type="match status" value="1"/>
</dbReference>
<feature type="transmembrane region" description="Helical" evidence="6">
    <location>
        <begin position="48"/>
        <end position="68"/>
    </location>
</feature>
<feature type="transmembrane region" description="Helical" evidence="6">
    <location>
        <begin position="75"/>
        <end position="95"/>
    </location>
</feature>
<dbReference type="Gene3D" id="3.30.750.24">
    <property type="entry name" value="STAS domain"/>
    <property type="match status" value="1"/>
</dbReference>
<evidence type="ECO:0000256" key="4">
    <source>
        <dbReference type="ARBA" id="ARBA00023136"/>
    </source>
</evidence>
<feature type="transmembrane region" description="Helical" evidence="6">
    <location>
        <begin position="327"/>
        <end position="347"/>
    </location>
</feature>
<keyword evidence="4 6" id="KW-0472">Membrane</keyword>
<feature type="transmembrane region" description="Helical" evidence="6">
    <location>
        <begin position="250"/>
        <end position="273"/>
    </location>
</feature>
<dbReference type="PANTHER" id="PTHR11814">
    <property type="entry name" value="SULFATE TRANSPORTER"/>
    <property type="match status" value="1"/>
</dbReference>
<dbReference type="GO" id="GO:0055085">
    <property type="term" value="P:transmembrane transport"/>
    <property type="evidence" value="ECO:0007669"/>
    <property type="project" value="InterPro"/>
</dbReference>
<comment type="caution">
    <text evidence="8">The sequence shown here is derived from an EMBL/GenBank/DDBJ whole genome shotgun (WGS) entry which is preliminary data.</text>
</comment>
<feature type="transmembrane region" description="Helical" evidence="6">
    <location>
        <begin position="206"/>
        <end position="223"/>
    </location>
</feature>
<keyword evidence="9" id="KW-1185">Reference proteome</keyword>
<feature type="transmembrane region" description="Helical" evidence="6">
    <location>
        <begin position="384"/>
        <end position="414"/>
    </location>
</feature>
<evidence type="ECO:0000256" key="6">
    <source>
        <dbReference type="SAM" id="Phobius"/>
    </source>
</evidence>
<name>A0A7W3J7K3_9MICO</name>
<feature type="region of interest" description="Disordered" evidence="5">
    <location>
        <begin position="428"/>
        <end position="449"/>
    </location>
</feature>
<accession>A0A7W3J7K3</accession>
<evidence type="ECO:0000256" key="2">
    <source>
        <dbReference type="ARBA" id="ARBA00022692"/>
    </source>
</evidence>
<evidence type="ECO:0000313" key="9">
    <source>
        <dbReference type="Proteomes" id="UP000540568"/>
    </source>
</evidence>
<feature type="domain" description="STAS" evidence="7">
    <location>
        <begin position="455"/>
        <end position="562"/>
    </location>
</feature>
<feature type="transmembrane region" description="Helical" evidence="6">
    <location>
        <begin position="176"/>
        <end position="199"/>
    </location>
</feature>
<evidence type="ECO:0000256" key="5">
    <source>
        <dbReference type="SAM" id="MobiDB-lite"/>
    </source>
</evidence>
<dbReference type="InterPro" id="IPR011547">
    <property type="entry name" value="SLC26A/SulP_dom"/>
</dbReference>
<organism evidence="8 9">
    <name type="scientific">Promicromonospora sukumoe</name>
    <dbReference type="NCBI Taxonomy" id="88382"/>
    <lineage>
        <taxon>Bacteria</taxon>
        <taxon>Bacillati</taxon>
        <taxon>Actinomycetota</taxon>
        <taxon>Actinomycetes</taxon>
        <taxon>Micrococcales</taxon>
        <taxon>Promicromonosporaceae</taxon>
        <taxon>Promicromonospora</taxon>
    </lineage>
</organism>
<evidence type="ECO:0000256" key="1">
    <source>
        <dbReference type="ARBA" id="ARBA00004141"/>
    </source>
</evidence>
<feature type="transmembrane region" description="Helical" evidence="6">
    <location>
        <begin position="101"/>
        <end position="122"/>
    </location>
</feature>
<dbReference type="InterPro" id="IPR036513">
    <property type="entry name" value="STAS_dom_sf"/>
</dbReference>
<evidence type="ECO:0000256" key="3">
    <source>
        <dbReference type="ARBA" id="ARBA00022989"/>
    </source>
</evidence>
<protein>
    <submittedName>
        <fullName evidence="8">High affinity sulfate transporter 1</fullName>
    </submittedName>
</protein>